<sequence length="190" mass="21443">FWTSVSLTSPNGGGTEEIITVAQGESIWFCLVNTGLGTPFVSTLELRPLLHSMYPLANLSQSLVRQDRWNYGASSQLRYPNDPYDRIWFPVVQGFKTLNSTREVRTKEGDPFLTPPSVMRTAATTGNLTDHVNMEVAGNPDDRVYVVLHFAELEQLMSNDTRRMDIYYEQADQGSPRLLYGNYSPPFLEA</sequence>
<keyword evidence="3" id="KW-0675">Receptor</keyword>
<dbReference type="Pfam" id="PF12819">
    <property type="entry name" value="Malectin_like"/>
    <property type="match status" value="1"/>
</dbReference>
<evidence type="ECO:0000313" key="3">
    <source>
        <dbReference type="EMBL" id="JAT56184.1"/>
    </source>
</evidence>
<organism evidence="3">
    <name type="scientific">Anthurium amnicola</name>
    <dbReference type="NCBI Taxonomy" id="1678845"/>
    <lineage>
        <taxon>Eukaryota</taxon>
        <taxon>Viridiplantae</taxon>
        <taxon>Streptophyta</taxon>
        <taxon>Embryophyta</taxon>
        <taxon>Tracheophyta</taxon>
        <taxon>Spermatophyta</taxon>
        <taxon>Magnoliopsida</taxon>
        <taxon>Liliopsida</taxon>
        <taxon>Araceae</taxon>
        <taxon>Pothoideae</taxon>
        <taxon>Potheae</taxon>
        <taxon>Anthurium</taxon>
    </lineage>
</organism>
<dbReference type="InterPro" id="IPR024788">
    <property type="entry name" value="Malectin-like_Carb-bd_dom"/>
</dbReference>
<gene>
    <name evidence="3" type="primary">At4g29180_0</name>
    <name evidence="3" type="ORF">g.16642</name>
</gene>
<dbReference type="PANTHER" id="PTHR45631:SF202">
    <property type="entry name" value="SENESCENCE-INDUCED RECEPTOR-LIKE SERINE_THREONINE-PROTEIN KINASE"/>
    <property type="match status" value="1"/>
</dbReference>
<dbReference type="EMBL" id="GDJX01011752">
    <property type="protein sequence ID" value="JAT56184.1"/>
    <property type="molecule type" value="Transcribed_RNA"/>
</dbReference>
<keyword evidence="3" id="KW-0418">Kinase</keyword>
<dbReference type="AlphaFoldDB" id="A0A1D1YNI6"/>
<dbReference type="GO" id="GO:0016020">
    <property type="term" value="C:membrane"/>
    <property type="evidence" value="ECO:0007669"/>
    <property type="project" value="UniProtKB-SubCell"/>
</dbReference>
<reference evidence="3" key="1">
    <citation type="submission" date="2015-07" db="EMBL/GenBank/DDBJ databases">
        <title>Transcriptome Assembly of Anthurium amnicola.</title>
        <authorList>
            <person name="Suzuki J."/>
        </authorList>
    </citation>
    <scope>NUCLEOTIDE SEQUENCE</scope>
</reference>
<comment type="subcellular location">
    <subcellularLocation>
        <location evidence="1">Membrane</location>
        <topology evidence="1">Single-pass membrane protein</topology>
    </subcellularLocation>
</comment>
<protein>
    <submittedName>
        <fullName evidence="3">Putative LRR receptor-like serine/threonine-protein kinase At4g29180</fullName>
    </submittedName>
</protein>
<feature type="domain" description="Malectin-like" evidence="2">
    <location>
        <begin position="1"/>
        <end position="172"/>
    </location>
</feature>
<proteinExistence type="predicted"/>
<dbReference type="GO" id="GO:0016301">
    <property type="term" value="F:kinase activity"/>
    <property type="evidence" value="ECO:0007669"/>
    <property type="project" value="UniProtKB-KW"/>
</dbReference>
<dbReference type="PANTHER" id="PTHR45631">
    <property type="entry name" value="OS07G0107800 PROTEIN-RELATED"/>
    <property type="match status" value="1"/>
</dbReference>
<feature type="non-terminal residue" evidence="3">
    <location>
        <position position="190"/>
    </location>
</feature>
<keyword evidence="3" id="KW-0808">Transferase</keyword>
<name>A0A1D1YNI6_9ARAE</name>
<evidence type="ECO:0000256" key="1">
    <source>
        <dbReference type="ARBA" id="ARBA00004167"/>
    </source>
</evidence>
<feature type="non-terminal residue" evidence="3">
    <location>
        <position position="1"/>
    </location>
</feature>
<evidence type="ECO:0000259" key="2">
    <source>
        <dbReference type="Pfam" id="PF12819"/>
    </source>
</evidence>
<accession>A0A1D1YNI6</accession>